<dbReference type="InterPro" id="IPR029056">
    <property type="entry name" value="Ribokinase-like"/>
</dbReference>
<evidence type="ECO:0000256" key="3">
    <source>
        <dbReference type="ARBA" id="ARBA00022777"/>
    </source>
</evidence>
<keyword evidence="2" id="KW-0808">Transferase</keyword>
<keyword evidence="3" id="KW-0418">Kinase</keyword>
<dbReference type="OrthoDB" id="9775849at2"/>
<dbReference type="PaxDb" id="610130-Closa_1463"/>
<dbReference type="InterPro" id="IPR002173">
    <property type="entry name" value="Carboh/pur_kinase_PfkB_CS"/>
</dbReference>
<dbReference type="InterPro" id="IPR011611">
    <property type="entry name" value="PfkB_dom"/>
</dbReference>
<comment type="similarity">
    <text evidence="1">Belongs to the carbohydrate kinase PfkB family.</text>
</comment>
<protein>
    <submittedName>
        <fullName evidence="5">PfkB domain protein</fullName>
    </submittedName>
</protein>
<evidence type="ECO:0000313" key="6">
    <source>
        <dbReference type="Proteomes" id="UP000001662"/>
    </source>
</evidence>
<dbReference type="PANTHER" id="PTHR43320">
    <property type="entry name" value="SUGAR KINASE"/>
    <property type="match status" value="1"/>
</dbReference>
<evidence type="ECO:0000256" key="2">
    <source>
        <dbReference type="ARBA" id="ARBA00022679"/>
    </source>
</evidence>
<dbReference type="InterPro" id="IPR052700">
    <property type="entry name" value="Carb_kinase_PfkB-like"/>
</dbReference>
<evidence type="ECO:0000256" key="1">
    <source>
        <dbReference type="ARBA" id="ARBA00010688"/>
    </source>
</evidence>
<dbReference type="GO" id="GO:0016301">
    <property type="term" value="F:kinase activity"/>
    <property type="evidence" value="ECO:0007669"/>
    <property type="project" value="UniProtKB-KW"/>
</dbReference>
<keyword evidence="6" id="KW-1185">Reference proteome</keyword>
<evidence type="ECO:0000313" key="5">
    <source>
        <dbReference type="EMBL" id="ADL04062.1"/>
    </source>
</evidence>
<dbReference type="SUPFAM" id="SSF53613">
    <property type="entry name" value="Ribokinase-like"/>
    <property type="match status" value="1"/>
</dbReference>
<dbReference type="STRING" id="610130.Closa_1463"/>
<gene>
    <name evidence="5" type="ordered locus">Closa_1463</name>
</gene>
<dbReference type="PANTHER" id="PTHR43320:SF3">
    <property type="entry name" value="CARBOHYDRATE KINASE PFKB DOMAIN-CONTAINING PROTEIN"/>
    <property type="match status" value="1"/>
</dbReference>
<dbReference type="eggNOG" id="COG0524">
    <property type="taxonomic scope" value="Bacteria"/>
</dbReference>
<dbReference type="NCBIfam" id="NF007321">
    <property type="entry name" value="PRK09813.1"/>
    <property type="match status" value="1"/>
</dbReference>
<name>D9R9L2_LACSW</name>
<feature type="domain" description="Carbohydrate kinase PfkB" evidence="4">
    <location>
        <begin position="30"/>
        <end position="258"/>
    </location>
</feature>
<dbReference type="EMBL" id="CP002109">
    <property type="protein sequence ID" value="ADL04062.1"/>
    <property type="molecule type" value="Genomic_DNA"/>
</dbReference>
<organism evidence="5 6">
    <name type="scientific">Lacrimispora saccharolytica (strain ATCC 35040 / DSM 2544 / NRCC 2533 / WM1)</name>
    <name type="common">Clostridium saccharolyticum</name>
    <dbReference type="NCBI Taxonomy" id="610130"/>
    <lineage>
        <taxon>Bacteria</taxon>
        <taxon>Bacillati</taxon>
        <taxon>Bacillota</taxon>
        <taxon>Clostridia</taxon>
        <taxon>Lachnospirales</taxon>
        <taxon>Lachnospiraceae</taxon>
        <taxon>Lacrimispora</taxon>
    </lineage>
</organism>
<dbReference type="Gene3D" id="3.40.1190.20">
    <property type="match status" value="1"/>
</dbReference>
<dbReference type="AlphaFoldDB" id="D9R9L2"/>
<dbReference type="PROSITE" id="PS00584">
    <property type="entry name" value="PFKB_KINASES_2"/>
    <property type="match status" value="1"/>
</dbReference>
<proteinExistence type="inferred from homology"/>
<sequence length="264" mass="29126">MKVAAMGDNCIDVYERIGKKYPTGNVVDTGVNIQKLGIPVSIISTTGSDENGKWMVETLSGEGLDLSRFKVGDGPTAITYMDMDGLDRVHGDYVEGVLEHIVFDDEDIRFAAAHDLVHTALWGKAEEALPKIRQLSGTKISFDYADRLDHELVEKTLPYVDYGFYSYHKKRDSFIESYLKDKVDRGMKVAVATFGDKGSLAYDGSRFYKGGIYPARVVNTVGAGDSFIAGFLYEILNGSDIETCLDTGAKIAARVVSTFNPWEE</sequence>
<dbReference type="KEGG" id="csh:Closa_1463"/>
<dbReference type="Proteomes" id="UP000001662">
    <property type="component" value="Chromosome"/>
</dbReference>
<reference evidence="5" key="1">
    <citation type="submission" date="2010-07" db="EMBL/GenBank/DDBJ databases">
        <title>Complete sequence of Clostridium saccharolyticum WM1.</title>
        <authorList>
            <consortium name="US DOE Joint Genome Institute"/>
            <person name="Lucas S."/>
            <person name="Copeland A."/>
            <person name="Lapidus A."/>
            <person name="Cheng J.-F."/>
            <person name="Bruce D."/>
            <person name="Goodwin L."/>
            <person name="Pitluck S."/>
            <person name="Chertkov O."/>
            <person name="Detter J.C."/>
            <person name="Han C."/>
            <person name="Tapia R."/>
            <person name="Land M."/>
            <person name="Hauser L."/>
            <person name="Chang Y.-J."/>
            <person name="Jeffries C."/>
            <person name="Kyrpides N."/>
            <person name="Ivanova N."/>
            <person name="Mikhailova N."/>
            <person name="Mouttaki H."/>
            <person name="Lin L."/>
            <person name="Zhou J."/>
            <person name="Hemme C.L."/>
            <person name="Woyke T."/>
        </authorList>
    </citation>
    <scope>NUCLEOTIDE SEQUENCE [LARGE SCALE GENOMIC DNA]</scope>
    <source>
        <strain evidence="5">WM1</strain>
    </source>
</reference>
<dbReference type="Pfam" id="PF00294">
    <property type="entry name" value="PfkB"/>
    <property type="match status" value="1"/>
</dbReference>
<dbReference type="HOGENOM" id="CLU_027634_13_0_9"/>
<evidence type="ECO:0000259" key="4">
    <source>
        <dbReference type="Pfam" id="PF00294"/>
    </source>
</evidence>
<dbReference type="RefSeq" id="WP_013272153.1">
    <property type="nucleotide sequence ID" value="NC_014376.1"/>
</dbReference>
<accession>D9R9L2</accession>